<dbReference type="OrthoDB" id="5396211at2"/>
<dbReference type="Gene3D" id="1.20.1270.360">
    <property type="match status" value="1"/>
</dbReference>
<sequence length="131" mass="14590">MSHEKFKVCIDACNDSAAECEHCATACLNESDAAMQAKCIELDLYCVDMCRMAAAFMARSDEHTIDFVNKFCALCAEICTTCADECGKHIHIKHCIKCAESCRKCSAECHNISTVNNLQTNSLDYFRNKVN</sequence>
<proteinExistence type="predicted"/>
<dbReference type="InterPro" id="IPR044543">
    <property type="entry name" value="YHJQ-like"/>
</dbReference>
<reference evidence="1 2" key="1">
    <citation type="submission" date="2019-07" db="EMBL/GenBank/DDBJ databases">
        <title>Novel species of Flavobacterium.</title>
        <authorList>
            <person name="Liu Q."/>
            <person name="Xin Y.-H."/>
        </authorList>
    </citation>
    <scope>NUCLEOTIDE SEQUENCE [LARGE SCALE GENOMIC DNA]</scope>
    <source>
        <strain evidence="1 2">LB3P56</strain>
    </source>
</reference>
<organism evidence="1 2">
    <name type="scientific">Flavobacterium franklandianum</name>
    <dbReference type="NCBI Taxonomy" id="2594430"/>
    <lineage>
        <taxon>Bacteria</taxon>
        <taxon>Pseudomonadati</taxon>
        <taxon>Bacteroidota</taxon>
        <taxon>Flavobacteriia</taxon>
        <taxon>Flavobacteriales</taxon>
        <taxon>Flavobacteriaceae</taxon>
        <taxon>Flavobacterium</taxon>
    </lineage>
</organism>
<dbReference type="CDD" id="cd08026">
    <property type="entry name" value="DUF326"/>
    <property type="match status" value="1"/>
</dbReference>
<name>A0A553C7N2_9FLAO</name>
<gene>
    <name evidence="1" type="ORF">FNW17_13170</name>
</gene>
<accession>A0A553C7N2</accession>
<comment type="caution">
    <text evidence="1">The sequence shown here is derived from an EMBL/GenBank/DDBJ whole genome shotgun (WGS) entry which is preliminary data.</text>
</comment>
<keyword evidence="2" id="KW-1185">Reference proteome</keyword>
<dbReference type="EMBL" id="VJZR01000013">
    <property type="protein sequence ID" value="TRX16519.1"/>
    <property type="molecule type" value="Genomic_DNA"/>
</dbReference>
<dbReference type="AlphaFoldDB" id="A0A553C7N2"/>
<dbReference type="Pfam" id="PF03860">
    <property type="entry name" value="Csp"/>
    <property type="match status" value="1"/>
</dbReference>
<evidence type="ECO:0000313" key="2">
    <source>
        <dbReference type="Proteomes" id="UP000318585"/>
    </source>
</evidence>
<dbReference type="PANTHER" id="PTHR37310:SF1">
    <property type="entry name" value="CYTOPLASMIC PROTEIN"/>
    <property type="match status" value="1"/>
</dbReference>
<protein>
    <submittedName>
        <fullName evidence="1">Four-helix bundle copper-binding protein</fullName>
    </submittedName>
</protein>
<evidence type="ECO:0000313" key="1">
    <source>
        <dbReference type="EMBL" id="TRX16519.1"/>
    </source>
</evidence>
<dbReference type="InterPro" id="IPR005560">
    <property type="entry name" value="Csp_YhjQ"/>
</dbReference>
<dbReference type="PANTHER" id="PTHR37310">
    <property type="entry name" value="CYTOPLASMIC PROTEIN-RELATED"/>
    <property type="match status" value="1"/>
</dbReference>
<dbReference type="Proteomes" id="UP000318585">
    <property type="component" value="Unassembled WGS sequence"/>
</dbReference>